<feature type="transmembrane region" description="Helical" evidence="1">
    <location>
        <begin position="196"/>
        <end position="219"/>
    </location>
</feature>
<evidence type="ECO:0000256" key="1">
    <source>
        <dbReference type="SAM" id="Phobius"/>
    </source>
</evidence>
<feature type="transmembrane region" description="Helical" evidence="1">
    <location>
        <begin position="161"/>
        <end position="184"/>
    </location>
</feature>
<feature type="transmembrane region" description="Helical" evidence="1">
    <location>
        <begin position="252"/>
        <end position="274"/>
    </location>
</feature>
<evidence type="ECO:0000313" key="3">
    <source>
        <dbReference type="EMBL" id="CDW88334.1"/>
    </source>
</evidence>
<evidence type="ECO:0000259" key="2">
    <source>
        <dbReference type="Pfam" id="PF00892"/>
    </source>
</evidence>
<gene>
    <name evidence="3" type="primary">Contig12643.g13493</name>
    <name evidence="3" type="ORF">STYLEM_17455</name>
</gene>
<accession>A0A078B1A6</accession>
<feature type="transmembrane region" description="Helical" evidence="1">
    <location>
        <begin position="50"/>
        <end position="74"/>
    </location>
</feature>
<reference evidence="3 4" key="1">
    <citation type="submission" date="2014-06" db="EMBL/GenBank/DDBJ databases">
        <authorList>
            <person name="Swart Estienne"/>
        </authorList>
    </citation>
    <scope>NUCLEOTIDE SEQUENCE [LARGE SCALE GENOMIC DNA]</scope>
    <source>
        <strain evidence="3 4">130c</strain>
    </source>
</reference>
<keyword evidence="1" id="KW-0812">Transmembrane</keyword>
<feature type="transmembrane region" description="Helical" evidence="1">
    <location>
        <begin position="20"/>
        <end position="38"/>
    </location>
</feature>
<dbReference type="Proteomes" id="UP000039865">
    <property type="component" value="Unassembled WGS sequence"/>
</dbReference>
<dbReference type="EMBL" id="CCKQ01016462">
    <property type="protein sequence ID" value="CDW88334.1"/>
    <property type="molecule type" value="Genomic_DNA"/>
</dbReference>
<keyword evidence="4" id="KW-1185">Reference proteome</keyword>
<dbReference type="Pfam" id="PF00892">
    <property type="entry name" value="EamA"/>
    <property type="match status" value="1"/>
</dbReference>
<dbReference type="InterPro" id="IPR037185">
    <property type="entry name" value="EmrE-like"/>
</dbReference>
<feature type="transmembrane region" description="Helical" evidence="1">
    <location>
        <begin position="226"/>
        <end position="246"/>
    </location>
</feature>
<sequence>MPWYTKPDTLNSTFKFNLKVFVLMFIGGSFEFVGNQFLTNGFQSAQLVGINQGIVSALVSSNTFYILVASLILFREKIIPLQLIGLVLIVIAVSIVTIFNRSEGNEEDQSLASNDNSPIDQPNNQFTGIIALLSGLLAGILFGSQLLLLKFLMKMKVSDSFSIGFSFLLFGSFYGISCLFYLMIFDFEVFATFTLANYLSSLTSGIFLGLGIVCINVACNLGNPGICNSIMSTQCILLTLCNYIFFDQNLNWMQGLGVLICVIGVVLVSIANSIQC</sequence>
<protein>
    <recommendedName>
        <fullName evidence="2">EamA domain-containing protein</fullName>
    </recommendedName>
</protein>
<proteinExistence type="predicted"/>
<keyword evidence="1" id="KW-1133">Transmembrane helix</keyword>
<evidence type="ECO:0000313" key="4">
    <source>
        <dbReference type="Proteomes" id="UP000039865"/>
    </source>
</evidence>
<dbReference type="GO" id="GO:0016020">
    <property type="term" value="C:membrane"/>
    <property type="evidence" value="ECO:0007669"/>
    <property type="project" value="InterPro"/>
</dbReference>
<feature type="transmembrane region" description="Helical" evidence="1">
    <location>
        <begin position="126"/>
        <end position="149"/>
    </location>
</feature>
<dbReference type="InParanoid" id="A0A078B1A6"/>
<name>A0A078B1A6_STYLE</name>
<feature type="transmembrane region" description="Helical" evidence="1">
    <location>
        <begin position="81"/>
        <end position="99"/>
    </location>
</feature>
<dbReference type="SUPFAM" id="SSF103481">
    <property type="entry name" value="Multidrug resistance efflux transporter EmrE"/>
    <property type="match status" value="2"/>
</dbReference>
<dbReference type="AlphaFoldDB" id="A0A078B1A6"/>
<dbReference type="InterPro" id="IPR000620">
    <property type="entry name" value="EamA_dom"/>
</dbReference>
<organism evidence="3 4">
    <name type="scientific">Stylonychia lemnae</name>
    <name type="common">Ciliate</name>
    <dbReference type="NCBI Taxonomy" id="5949"/>
    <lineage>
        <taxon>Eukaryota</taxon>
        <taxon>Sar</taxon>
        <taxon>Alveolata</taxon>
        <taxon>Ciliophora</taxon>
        <taxon>Intramacronucleata</taxon>
        <taxon>Spirotrichea</taxon>
        <taxon>Stichotrichia</taxon>
        <taxon>Sporadotrichida</taxon>
        <taxon>Oxytrichidae</taxon>
        <taxon>Stylonychinae</taxon>
        <taxon>Stylonychia</taxon>
    </lineage>
</organism>
<feature type="domain" description="EamA" evidence="2">
    <location>
        <begin position="130"/>
        <end position="269"/>
    </location>
</feature>
<keyword evidence="1" id="KW-0472">Membrane</keyword>